<proteinExistence type="predicted"/>
<evidence type="ECO:0000256" key="1">
    <source>
        <dbReference type="SAM" id="MobiDB-lite"/>
    </source>
</evidence>
<keyword evidence="3" id="KW-1185">Reference proteome</keyword>
<feature type="region of interest" description="Disordered" evidence="1">
    <location>
        <begin position="1"/>
        <end position="20"/>
    </location>
</feature>
<reference evidence="2 3" key="1">
    <citation type="submission" date="2019-03" db="EMBL/GenBank/DDBJ databases">
        <title>Genomic Encyclopedia of Type Strains, Phase IV (KMG-IV): sequencing the most valuable type-strain genomes for metagenomic binning, comparative biology and taxonomic classification.</title>
        <authorList>
            <person name="Goeker M."/>
        </authorList>
    </citation>
    <scope>NUCLEOTIDE SEQUENCE [LARGE SCALE GENOMIC DNA]</scope>
    <source>
        <strain evidence="2 3">DSM 24176</strain>
    </source>
</reference>
<comment type="caution">
    <text evidence="2">The sequence shown here is derived from an EMBL/GenBank/DDBJ whole genome shotgun (WGS) entry which is preliminary data.</text>
</comment>
<sequence>MINYHPDATHTIKNNNEPISKPYMGNYTSAEIGNMVRSGLLAGEMHRNMTKHQEAKDMNQDPQKFF</sequence>
<gene>
    <name evidence="2" type="ORF">EDC19_0222</name>
</gene>
<evidence type="ECO:0000313" key="2">
    <source>
        <dbReference type="EMBL" id="TCK97820.1"/>
    </source>
</evidence>
<organism evidence="2 3">
    <name type="scientific">Natranaerovirga hydrolytica</name>
    <dbReference type="NCBI Taxonomy" id="680378"/>
    <lineage>
        <taxon>Bacteria</taxon>
        <taxon>Bacillati</taxon>
        <taxon>Bacillota</taxon>
        <taxon>Clostridia</taxon>
        <taxon>Lachnospirales</taxon>
        <taxon>Natranaerovirgaceae</taxon>
        <taxon>Natranaerovirga</taxon>
    </lineage>
</organism>
<dbReference type="EMBL" id="SMGQ01000011">
    <property type="protein sequence ID" value="TCK97820.1"/>
    <property type="molecule type" value="Genomic_DNA"/>
</dbReference>
<dbReference type="OrthoDB" id="1683773at2"/>
<accession>A0A4R1MYY5</accession>
<dbReference type="Proteomes" id="UP000294545">
    <property type="component" value="Unassembled WGS sequence"/>
</dbReference>
<dbReference type="RefSeq" id="WP_132279239.1">
    <property type="nucleotide sequence ID" value="NZ_SMGQ01000011.1"/>
</dbReference>
<evidence type="ECO:0000313" key="3">
    <source>
        <dbReference type="Proteomes" id="UP000294545"/>
    </source>
</evidence>
<name>A0A4R1MYY5_9FIRM</name>
<protein>
    <submittedName>
        <fullName evidence="2">Uncharacterized protein</fullName>
    </submittedName>
</protein>
<dbReference type="AlphaFoldDB" id="A0A4R1MYY5"/>